<dbReference type="InterPro" id="IPR003838">
    <property type="entry name" value="ABC3_permease_C"/>
</dbReference>
<keyword evidence="9" id="KW-1185">Reference proteome</keyword>
<name>A0A1M6B255_BUTFI</name>
<organism evidence="8 9">
    <name type="scientific">Butyrivibrio fibrisolvens DSM 3071</name>
    <dbReference type="NCBI Taxonomy" id="1121131"/>
    <lineage>
        <taxon>Bacteria</taxon>
        <taxon>Bacillati</taxon>
        <taxon>Bacillota</taxon>
        <taxon>Clostridia</taxon>
        <taxon>Lachnospirales</taxon>
        <taxon>Lachnospiraceae</taxon>
        <taxon>Butyrivibrio</taxon>
    </lineage>
</organism>
<keyword evidence="4 6" id="KW-1133">Transmembrane helix</keyword>
<dbReference type="GeneID" id="89508274"/>
<comment type="subcellular location">
    <subcellularLocation>
        <location evidence="1">Cell membrane</location>
        <topology evidence="1">Multi-pass membrane protein</topology>
    </subcellularLocation>
</comment>
<dbReference type="EMBL" id="FQXK01000029">
    <property type="protein sequence ID" value="SHI42553.1"/>
    <property type="molecule type" value="Genomic_DNA"/>
</dbReference>
<dbReference type="RefSeq" id="WP_073389043.1">
    <property type="nucleotide sequence ID" value="NZ_FQXK01000029.1"/>
</dbReference>
<evidence type="ECO:0000259" key="7">
    <source>
        <dbReference type="Pfam" id="PF02687"/>
    </source>
</evidence>
<feature type="transmembrane region" description="Helical" evidence="6">
    <location>
        <begin position="652"/>
        <end position="677"/>
    </location>
</feature>
<evidence type="ECO:0000256" key="6">
    <source>
        <dbReference type="SAM" id="Phobius"/>
    </source>
</evidence>
<gene>
    <name evidence="8" type="ORF">SAMN02745229_03065</name>
</gene>
<accession>A0A1M6B255</accession>
<evidence type="ECO:0000256" key="1">
    <source>
        <dbReference type="ARBA" id="ARBA00004651"/>
    </source>
</evidence>
<keyword evidence="5 6" id="KW-0472">Membrane</keyword>
<feature type="domain" description="ABC3 transporter permease C-terminal" evidence="7">
    <location>
        <begin position="656"/>
        <end position="770"/>
    </location>
</feature>
<evidence type="ECO:0000256" key="5">
    <source>
        <dbReference type="ARBA" id="ARBA00023136"/>
    </source>
</evidence>
<feature type="transmembrane region" description="Helical" evidence="6">
    <location>
        <begin position="256"/>
        <end position="280"/>
    </location>
</feature>
<evidence type="ECO:0000256" key="2">
    <source>
        <dbReference type="ARBA" id="ARBA00022475"/>
    </source>
</evidence>
<keyword evidence="2" id="KW-1003">Cell membrane</keyword>
<dbReference type="InterPro" id="IPR038766">
    <property type="entry name" value="Membrane_comp_ABC_pdt"/>
</dbReference>
<dbReference type="OrthoDB" id="9761168at2"/>
<dbReference type="GO" id="GO:0005886">
    <property type="term" value="C:plasma membrane"/>
    <property type="evidence" value="ECO:0007669"/>
    <property type="project" value="UniProtKB-SubCell"/>
</dbReference>
<feature type="transmembrane region" description="Helical" evidence="6">
    <location>
        <begin position="744"/>
        <end position="766"/>
    </location>
</feature>
<keyword evidence="3 6" id="KW-0812">Transmembrane</keyword>
<evidence type="ECO:0000256" key="4">
    <source>
        <dbReference type="ARBA" id="ARBA00022989"/>
    </source>
</evidence>
<dbReference type="STRING" id="1121131.SAMN02745229_03065"/>
<feature type="transmembrane region" description="Helical" evidence="6">
    <location>
        <begin position="430"/>
        <end position="450"/>
    </location>
</feature>
<reference evidence="9" key="1">
    <citation type="submission" date="2016-11" db="EMBL/GenBank/DDBJ databases">
        <authorList>
            <person name="Varghese N."/>
            <person name="Submissions S."/>
        </authorList>
    </citation>
    <scope>NUCLEOTIDE SEQUENCE [LARGE SCALE GENOMIC DNA]</scope>
    <source>
        <strain evidence="9">DSM 3071</strain>
    </source>
</reference>
<dbReference type="PANTHER" id="PTHR30287:SF2">
    <property type="entry name" value="BLL1001 PROTEIN"/>
    <property type="match status" value="1"/>
</dbReference>
<feature type="transmembrane region" description="Helical" evidence="6">
    <location>
        <begin position="20"/>
        <end position="41"/>
    </location>
</feature>
<evidence type="ECO:0000313" key="8">
    <source>
        <dbReference type="EMBL" id="SHI42553.1"/>
    </source>
</evidence>
<dbReference type="Proteomes" id="UP000184278">
    <property type="component" value="Unassembled WGS sequence"/>
</dbReference>
<dbReference type="AlphaFoldDB" id="A0A1M6B255"/>
<dbReference type="PANTHER" id="PTHR30287">
    <property type="entry name" value="MEMBRANE COMPONENT OF PREDICTED ABC SUPERFAMILY METABOLITE UPTAKE TRANSPORTER"/>
    <property type="match status" value="1"/>
</dbReference>
<evidence type="ECO:0000256" key="3">
    <source>
        <dbReference type="ARBA" id="ARBA00022692"/>
    </source>
</evidence>
<feature type="domain" description="ABC3 transporter permease C-terminal" evidence="7">
    <location>
        <begin position="267"/>
        <end position="385"/>
    </location>
</feature>
<sequence>MEKIKILAKSNFRKNKGTCIGLFLLMMLASMMIGLAFLLFFDAYPTATKEAKRLDAGDGYIWIMTDITGIDDAFVEELVGSETTDYYKYSCLGFNNVSLPFGNGTLAPQLLLNNESAFHKGMDRTEVVIEDESIKENYIYLPYQFNTSGGYEIGDTYSFELLGTNYNFTVKGFTTNTFFGCNNCGSYEFIIDNNSYDEIYAKDSSISDSVVIAFKLKDSSTINSFQIKKLNQILAHNPLATATIYKFSDVIVGKSFMSLVLAVSFLTITIIIVLVITIMLTNSISNFIKENMKSIGALKAIGYSSSLIRSSLYIMFALLAIFASILGAGLSYALMPIMASIVVGQMGIPYEISVNILCSLSALVFVVLYILIVAFSTTGKIKKIEPIVALRDGIENHSFKKNRFRLDKSVFSLNLSLSLKNLFNNKKQNIITFLVTGLLVFICVMGLLMYENFSRNPKIEILTFESCAGILAVDYEEKDDAYSYLQSLEEVSNIRENINITTNYNNEDSLVTYIFDDPSKMNNKNVCYKGRLPKYDNETAVSGKFAKDHGLMVGDELKLDYGSESYSYLITGLIQTCNNSGRECVITKEAATHLMDLTYAPGYYWFNCADRDVTESILNKCSDKYGDHVISTMNFYDMMDGNLTTFKSISSLMLILLSTISAIVITIILYLLIKAFVYNKRKDFGIYKALGYSSRSLILQTAFSFMPSIIISSIVFSVVSYYAANPYMSVVMHGFGLMKGTFDIPIPGVIIIGISICTLAFVFSILQSLRVKKIESYQMLIGE</sequence>
<feature type="transmembrane region" description="Helical" evidence="6">
    <location>
        <begin position="354"/>
        <end position="375"/>
    </location>
</feature>
<dbReference type="Pfam" id="PF02687">
    <property type="entry name" value="FtsX"/>
    <property type="match status" value="2"/>
</dbReference>
<evidence type="ECO:0000313" key="9">
    <source>
        <dbReference type="Proteomes" id="UP000184278"/>
    </source>
</evidence>
<feature type="transmembrane region" description="Helical" evidence="6">
    <location>
        <begin position="312"/>
        <end position="334"/>
    </location>
</feature>
<feature type="transmembrane region" description="Helical" evidence="6">
    <location>
        <begin position="697"/>
        <end position="724"/>
    </location>
</feature>
<protein>
    <submittedName>
        <fullName evidence="8">FtsX-like permease family protein</fullName>
    </submittedName>
</protein>
<proteinExistence type="predicted"/>